<keyword evidence="2" id="KW-0812">Transmembrane</keyword>
<dbReference type="EMBL" id="JBFWIC010000026">
    <property type="protein sequence ID" value="MEZ0476069.1"/>
    <property type="molecule type" value="Genomic_DNA"/>
</dbReference>
<keyword evidence="2" id="KW-1133">Transmembrane helix</keyword>
<feature type="compositionally biased region" description="Polar residues" evidence="1">
    <location>
        <begin position="76"/>
        <end position="85"/>
    </location>
</feature>
<comment type="caution">
    <text evidence="3">The sequence shown here is derived from an EMBL/GenBank/DDBJ whole genome shotgun (WGS) entry which is preliminary data.</text>
</comment>
<evidence type="ECO:0008006" key="5">
    <source>
        <dbReference type="Google" id="ProtNLM"/>
    </source>
</evidence>
<evidence type="ECO:0000313" key="3">
    <source>
        <dbReference type="EMBL" id="MEZ0476069.1"/>
    </source>
</evidence>
<dbReference type="Proteomes" id="UP001566331">
    <property type="component" value="Unassembled WGS sequence"/>
</dbReference>
<dbReference type="RefSeq" id="WP_370564379.1">
    <property type="nucleotide sequence ID" value="NZ_JBFWIB010000008.1"/>
</dbReference>
<protein>
    <recommendedName>
        <fullName evidence="5">EamA domain-containing protein</fullName>
    </recommendedName>
</protein>
<reference evidence="3 4" key="1">
    <citation type="submission" date="2024-07" db="EMBL/GenBank/DDBJ databases">
        <title>Luteimonas salilacus sp. nov., isolated from the shore soil of Salt Lake in Tibet of China.</title>
        <authorList>
            <person name="Zhang X."/>
            <person name="Li A."/>
        </authorList>
    </citation>
    <scope>NUCLEOTIDE SEQUENCE [LARGE SCALE GENOMIC DNA]</scope>
    <source>
        <strain evidence="3 4">B3-2-R+30</strain>
    </source>
</reference>
<feature type="transmembrane region" description="Helical" evidence="2">
    <location>
        <begin position="14"/>
        <end position="34"/>
    </location>
</feature>
<gene>
    <name evidence="3" type="ORF">AB6713_15825</name>
</gene>
<keyword evidence="4" id="KW-1185">Reference proteome</keyword>
<sequence>MTSHIWPGAGRQRLFVSLVCLLVAGTMIGLSANLAKLAAEAGLTPFALLAWSVLGASLVHLGAAISRSPCSMRRSAPSTIEQDSPSLIDAPG</sequence>
<organism evidence="3 4">
    <name type="scientific">Luteimonas salinilitoris</name>
    <dbReference type="NCBI Taxonomy" id="3237697"/>
    <lineage>
        <taxon>Bacteria</taxon>
        <taxon>Pseudomonadati</taxon>
        <taxon>Pseudomonadota</taxon>
        <taxon>Gammaproteobacteria</taxon>
        <taxon>Lysobacterales</taxon>
        <taxon>Lysobacteraceae</taxon>
        <taxon>Luteimonas</taxon>
    </lineage>
</organism>
<name>A0ABV4HTI7_9GAMM</name>
<keyword evidence="2" id="KW-0472">Membrane</keyword>
<proteinExistence type="predicted"/>
<evidence type="ECO:0000256" key="2">
    <source>
        <dbReference type="SAM" id="Phobius"/>
    </source>
</evidence>
<evidence type="ECO:0000256" key="1">
    <source>
        <dbReference type="SAM" id="MobiDB-lite"/>
    </source>
</evidence>
<accession>A0ABV4HTI7</accession>
<feature type="transmembrane region" description="Helical" evidence="2">
    <location>
        <begin position="46"/>
        <end position="65"/>
    </location>
</feature>
<feature type="region of interest" description="Disordered" evidence="1">
    <location>
        <begin position="71"/>
        <end position="92"/>
    </location>
</feature>
<evidence type="ECO:0000313" key="4">
    <source>
        <dbReference type="Proteomes" id="UP001566331"/>
    </source>
</evidence>